<evidence type="ECO:0000256" key="6">
    <source>
        <dbReference type="ARBA" id="ARBA00022989"/>
    </source>
</evidence>
<name>A0A6P8FXV6_CLUHA</name>
<evidence type="ECO:0000256" key="1">
    <source>
        <dbReference type="ARBA" id="ARBA00008991"/>
    </source>
</evidence>
<evidence type="ECO:0000256" key="17">
    <source>
        <dbReference type="SAM" id="Coils"/>
    </source>
</evidence>
<dbReference type="SUPFAM" id="SSF53822">
    <property type="entry name" value="Periplasmic binding protein-like I"/>
    <property type="match status" value="1"/>
</dbReference>
<dbReference type="GO" id="GO:0004965">
    <property type="term" value="F:G protein-coupled GABA receptor activity"/>
    <property type="evidence" value="ECO:0007669"/>
    <property type="project" value="InterPro"/>
</dbReference>
<keyword evidence="12" id="KW-0675">Receptor</keyword>
<evidence type="ECO:0000256" key="5">
    <source>
        <dbReference type="ARBA" id="ARBA00022729"/>
    </source>
</evidence>
<feature type="chain" id="PRO_5027606166" evidence="19">
    <location>
        <begin position="26"/>
        <end position="874"/>
    </location>
</feature>
<gene>
    <name evidence="22" type="primary">LOC105901263</name>
</gene>
<comment type="subcellular location">
    <subcellularLocation>
        <location evidence="16">Postsynaptic cell membrane</location>
        <topology evidence="16">Multi-pass membrane protein</topology>
    </subcellularLocation>
</comment>
<dbReference type="GeneID" id="105901263"/>
<dbReference type="CDD" id="cd06366">
    <property type="entry name" value="PBP1_GABAb_receptor"/>
    <property type="match status" value="1"/>
</dbReference>
<evidence type="ECO:0000259" key="20">
    <source>
        <dbReference type="PROSITE" id="PS50259"/>
    </source>
</evidence>
<keyword evidence="2" id="KW-1003">Cell membrane</keyword>
<dbReference type="GO" id="GO:0038039">
    <property type="term" value="C:G protein-coupled receptor heterodimeric complex"/>
    <property type="evidence" value="ECO:0007669"/>
    <property type="project" value="TreeGrafter"/>
</dbReference>
<organism evidence="21 22">
    <name type="scientific">Clupea harengus</name>
    <name type="common">Atlantic herring</name>
    <dbReference type="NCBI Taxonomy" id="7950"/>
    <lineage>
        <taxon>Eukaryota</taxon>
        <taxon>Metazoa</taxon>
        <taxon>Chordata</taxon>
        <taxon>Craniata</taxon>
        <taxon>Vertebrata</taxon>
        <taxon>Euteleostomi</taxon>
        <taxon>Actinopterygii</taxon>
        <taxon>Neopterygii</taxon>
        <taxon>Teleostei</taxon>
        <taxon>Clupei</taxon>
        <taxon>Clupeiformes</taxon>
        <taxon>Clupeoidei</taxon>
        <taxon>Clupeidae</taxon>
        <taxon>Clupea</taxon>
    </lineage>
</organism>
<dbReference type="PRINTS" id="PR01176">
    <property type="entry name" value="GABABRECEPTR"/>
</dbReference>
<evidence type="ECO:0000256" key="18">
    <source>
        <dbReference type="SAM" id="Phobius"/>
    </source>
</evidence>
<keyword evidence="10 18" id="KW-0472">Membrane</keyword>
<dbReference type="PROSITE" id="PS50259">
    <property type="entry name" value="G_PROTEIN_RECEP_F3_4"/>
    <property type="match status" value="1"/>
</dbReference>
<feature type="domain" description="G-protein coupled receptors family 3 profile" evidence="20">
    <location>
        <begin position="524"/>
        <end position="720"/>
    </location>
</feature>
<dbReference type="InterPro" id="IPR017978">
    <property type="entry name" value="GPCR_3_C"/>
</dbReference>
<keyword evidence="4 18" id="KW-0812">Transmembrane</keyword>
<keyword evidence="15" id="KW-0628">Postsynaptic cell membrane</keyword>
<dbReference type="KEGG" id="char:105901263"/>
<dbReference type="PANTHER" id="PTHR10519">
    <property type="entry name" value="GABA-B RECEPTOR"/>
    <property type="match status" value="1"/>
</dbReference>
<keyword evidence="14" id="KW-0807">Transducer</keyword>
<sequence>MGVPGDLWKVLVLWGLLEHWPFCSSQGRHTLPVLWIMPFTDDPGCGNITEATLPAVHLAQQHLRKQPAPLCNYELEIHLVNSQCDNAKGLKAFFDAICHGPKYFIIFGGVCPSVTSIIAESLQGWNLVQLSFAVTAAAFEEKGRYPHFFRMVPSDNALHPAVIQFVRHYNWNRVGILTQDGQGFTEVQRDLRKGLLWAQIQIAATQSFIYDPSASLRMLKEKDVRIIIGLFKESTAARIFCGAYHLGMFSSRYQWIIPRWNQRDWWVNRGTVNCSSLSLLKAVEGSISVDFEPLSSKQTRGISGMTPQEYQREYDMLCVGKGVTSSRFHGFAYDGIWVITKALVRVLEAVTHNDKYSKHRNYTVSDEELSQMLIQAMSETTFLGVTGQVMFRNGERMGIIRFTQLQDGREIQVGEYNTIEDRLELSKNMRFTATGPPRDRTLVLRQRRQINIVVYSILSAVTILAVLMASSFLFFNMKHRHHRVIKMSSPFINNLIILGGMLSCSFIILLGLDGSLISDGSFETLCTIRPWILTIGYTMAFGAMFAKTWRVHAIFKNVQLKKKVLKDLRLLVVVGGMLLIDVSILTCWHIIDPLRRTVEEYRTEPDSNGNDIALHTFVERCESAHMSTWLAIVCSYKGVLMVLGCFLSWETQHVSIAVLNDSRYIGWSVYNVGIMSLIGAPASFLTRELPNVQFCVVALAIIIATTGTLCLLFMPKLLLLNAESVSQFPGFPFCQRKMEAEPWRCSSAPNTSGLEELHNYNQLLRKRLLELDSELEEINMQLGNIPVPCNLLESSAEYVVITHADVSAGKCSTLPEATKTDDDHLRDINSPERIQRRLSVQLPILHHAYLLSIGGVNASLTSPTTPLGSPAASP</sequence>
<feature type="transmembrane region" description="Helical" evidence="18">
    <location>
        <begin position="452"/>
        <end position="475"/>
    </location>
</feature>
<evidence type="ECO:0000256" key="8">
    <source>
        <dbReference type="ARBA" id="ARBA00023040"/>
    </source>
</evidence>
<feature type="transmembrane region" description="Helical" evidence="18">
    <location>
        <begin position="629"/>
        <end position="649"/>
    </location>
</feature>
<evidence type="ECO:0000256" key="11">
    <source>
        <dbReference type="ARBA" id="ARBA00023157"/>
    </source>
</evidence>
<comment type="similarity">
    <text evidence="1">Belongs to the G-protein coupled receptor 3 family. GABA-B receptor subfamily.</text>
</comment>
<dbReference type="AlphaFoldDB" id="A0A6P8FXV6"/>
<dbReference type="InterPro" id="IPR041689">
    <property type="entry name" value="GBR2_CC"/>
</dbReference>
<evidence type="ECO:0000256" key="10">
    <source>
        <dbReference type="ARBA" id="ARBA00023136"/>
    </source>
</evidence>
<evidence type="ECO:0000256" key="13">
    <source>
        <dbReference type="ARBA" id="ARBA00023180"/>
    </source>
</evidence>
<dbReference type="Pfam" id="PF01094">
    <property type="entry name" value="ANF_receptor"/>
    <property type="match status" value="1"/>
</dbReference>
<evidence type="ECO:0000256" key="3">
    <source>
        <dbReference type="ARBA" id="ARBA00022553"/>
    </source>
</evidence>
<dbReference type="InterPro" id="IPR000337">
    <property type="entry name" value="GPCR_3"/>
</dbReference>
<dbReference type="PANTHER" id="PTHR10519:SF74">
    <property type="entry name" value="GAMMA-AMINOBUTYRIC ACID TYPE B RECEPTOR SUBUNIT 2"/>
    <property type="match status" value="1"/>
</dbReference>
<dbReference type="PRINTS" id="PR00248">
    <property type="entry name" value="GPCRMGR"/>
</dbReference>
<dbReference type="PRINTS" id="PR01178">
    <property type="entry name" value="GABAB2RECPTR"/>
</dbReference>
<dbReference type="Gene3D" id="3.40.50.2300">
    <property type="match status" value="2"/>
</dbReference>
<dbReference type="Pfam" id="PF00003">
    <property type="entry name" value="7tm_3"/>
    <property type="match status" value="1"/>
</dbReference>
<feature type="transmembrane region" description="Helical" evidence="18">
    <location>
        <begin position="528"/>
        <end position="549"/>
    </location>
</feature>
<dbReference type="GO" id="GO:0007214">
    <property type="term" value="P:gamma-aminobutyric acid signaling pathway"/>
    <property type="evidence" value="ECO:0007669"/>
    <property type="project" value="TreeGrafter"/>
</dbReference>
<keyword evidence="8" id="KW-0297">G-protein coupled receptor</keyword>
<evidence type="ECO:0000256" key="4">
    <source>
        <dbReference type="ARBA" id="ARBA00022692"/>
    </source>
</evidence>
<dbReference type="InterPro" id="IPR001828">
    <property type="entry name" value="ANF_lig-bd_rcpt"/>
</dbReference>
<evidence type="ECO:0000256" key="15">
    <source>
        <dbReference type="ARBA" id="ARBA00023257"/>
    </source>
</evidence>
<keyword evidence="5 19" id="KW-0732">Signal</keyword>
<evidence type="ECO:0000256" key="9">
    <source>
        <dbReference type="ARBA" id="ARBA00023054"/>
    </source>
</evidence>
<feature type="transmembrane region" description="Helical" evidence="18">
    <location>
        <begin position="664"/>
        <end position="685"/>
    </location>
</feature>
<evidence type="ECO:0000256" key="2">
    <source>
        <dbReference type="ARBA" id="ARBA00022475"/>
    </source>
</evidence>
<dbReference type="Proteomes" id="UP000515152">
    <property type="component" value="Chromosome 11"/>
</dbReference>
<evidence type="ECO:0000256" key="19">
    <source>
        <dbReference type="SAM" id="SignalP"/>
    </source>
</evidence>
<dbReference type="GO" id="GO:0045211">
    <property type="term" value="C:postsynaptic membrane"/>
    <property type="evidence" value="ECO:0007669"/>
    <property type="project" value="UniProtKB-SubCell"/>
</dbReference>
<dbReference type="InterPro" id="IPR028082">
    <property type="entry name" value="Peripla_BP_I"/>
</dbReference>
<feature type="coiled-coil region" evidence="17">
    <location>
        <begin position="754"/>
        <end position="781"/>
    </location>
</feature>
<accession>A0A6P8FXV6</accession>
<evidence type="ECO:0000256" key="7">
    <source>
        <dbReference type="ARBA" id="ARBA00023018"/>
    </source>
</evidence>
<dbReference type="InterPro" id="IPR002455">
    <property type="entry name" value="GPCR3_GABA-B"/>
</dbReference>
<keyword evidence="6 18" id="KW-1133">Transmembrane helix</keyword>
<keyword evidence="9 17" id="KW-0175">Coiled coil</keyword>
<reference evidence="22" key="1">
    <citation type="submission" date="2025-08" db="UniProtKB">
        <authorList>
            <consortium name="RefSeq"/>
        </authorList>
    </citation>
    <scope>IDENTIFICATION</scope>
</reference>
<protein>
    <submittedName>
        <fullName evidence="22">Gamma-aminobutyric acid type B receptor subunit 2-like</fullName>
    </submittedName>
</protein>
<keyword evidence="3" id="KW-0597">Phosphoprotein</keyword>
<evidence type="ECO:0000256" key="12">
    <source>
        <dbReference type="ARBA" id="ARBA00023170"/>
    </source>
</evidence>
<keyword evidence="13" id="KW-0325">Glycoprotein</keyword>
<feature type="transmembrane region" description="Helical" evidence="18">
    <location>
        <begin position="570"/>
        <end position="591"/>
    </location>
</feature>
<dbReference type="OrthoDB" id="2150267at2759"/>
<evidence type="ECO:0000256" key="16">
    <source>
        <dbReference type="ARBA" id="ARBA00034104"/>
    </source>
</evidence>
<keyword evidence="7" id="KW-0770">Synapse</keyword>
<feature type="signal peptide" evidence="19">
    <location>
        <begin position="1"/>
        <end position="25"/>
    </location>
</feature>
<dbReference type="Pfam" id="PF18455">
    <property type="entry name" value="GBR2_CC"/>
    <property type="match status" value="1"/>
</dbReference>
<dbReference type="InterPro" id="IPR002457">
    <property type="entry name" value="GPCR_3_GABA_rcpt_B2"/>
</dbReference>
<dbReference type="FunFam" id="3.40.50.2300:FF:000072">
    <property type="entry name" value="Gamma-aminobutyric acid type B receptor subunit 2"/>
    <property type="match status" value="2"/>
</dbReference>
<evidence type="ECO:0000313" key="21">
    <source>
        <dbReference type="Proteomes" id="UP000515152"/>
    </source>
</evidence>
<evidence type="ECO:0000256" key="14">
    <source>
        <dbReference type="ARBA" id="ARBA00023224"/>
    </source>
</evidence>
<feature type="transmembrane region" description="Helical" evidence="18">
    <location>
        <begin position="495"/>
        <end position="516"/>
    </location>
</feature>
<dbReference type="RefSeq" id="XP_031432708.1">
    <property type="nucleotide sequence ID" value="XM_031576848.2"/>
</dbReference>
<proteinExistence type="inferred from homology"/>
<evidence type="ECO:0000313" key="22">
    <source>
        <dbReference type="RefSeq" id="XP_031432708.1"/>
    </source>
</evidence>
<keyword evidence="21" id="KW-1185">Reference proteome</keyword>
<keyword evidence="11" id="KW-1015">Disulfide bond</keyword>
<feature type="transmembrane region" description="Helical" evidence="18">
    <location>
        <begin position="691"/>
        <end position="714"/>
    </location>
</feature>